<dbReference type="Gene3D" id="3.30.1370.110">
    <property type="match status" value="1"/>
</dbReference>
<feature type="domain" description="Smr" evidence="2">
    <location>
        <begin position="18"/>
        <end position="93"/>
    </location>
</feature>
<reference evidence="3 4" key="1">
    <citation type="submission" date="2017-04" db="EMBL/GenBank/DDBJ databases">
        <authorList>
            <person name="Afonso C.L."/>
            <person name="Miller P.J."/>
            <person name="Scott M.A."/>
            <person name="Spackman E."/>
            <person name="Goraichik I."/>
            <person name="Dimitrov K.M."/>
            <person name="Suarez D.L."/>
            <person name="Swayne D.E."/>
        </authorList>
    </citation>
    <scope>NUCLEOTIDE SEQUENCE [LARGE SCALE GENOMIC DNA]</scope>
    <source>
        <strain evidence="3 4">DSM 13146</strain>
    </source>
</reference>
<evidence type="ECO:0000313" key="4">
    <source>
        <dbReference type="Proteomes" id="UP000192783"/>
    </source>
</evidence>
<dbReference type="InterPro" id="IPR002625">
    <property type="entry name" value="Smr_dom"/>
</dbReference>
<dbReference type="PROSITE" id="PS50828">
    <property type="entry name" value="SMR"/>
    <property type="match status" value="1"/>
</dbReference>
<dbReference type="Proteomes" id="UP000192783">
    <property type="component" value="Unassembled WGS sequence"/>
</dbReference>
<keyword evidence="1" id="KW-0812">Transmembrane</keyword>
<accession>A0A1W1XU17</accession>
<protein>
    <submittedName>
        <fullName evidence="3">Smr domain-containing protein</fullName>
    </submittedName>
</protein>
<keyword evidence="1" id="KW-0472">Membrane</keyword>
<dbReference type="EMBL" id="FWXF01000021">
    <property type="protein sequence ID" value="SMC27387.1"/>
    <property type="molecule type" value="Genomic_DNA"/>
</dbReference>
<dbReference type="SMART" id="SM00463">
    <property type="entry name" value="SMR"/>
    <property type="match status" value="1"/>
</dbReference>
<dbReference type="STRING" id="1121390.SAMN02746041_02950"/>
<organism evidence="3 4">
    <name type="scientific">Desulfacinum hydrothermale DSM 13146</name>
    <dbReference type="NCBI Taxonomy" id="1121390"/>
    <lineage>
        <taxon>Bacteria</taxon>
        <taxon>Pseudomonadati</taxon>
        <taxon>Thermodesulfobacteriota</taxon>
        <taxon>Syntrophobacteria</taxon>
        <taxon>Syntrophobacterales</taxon>
        <taxon>Syntrophobacteraceae</taxon>
        <taxon>Desulfacinum</taxon>
    </lineage>
</organism>
<keyword evidence="4" id="KW-1185">Reference proteome</keyword>
<dbReference type="OrthoDB" id="9808166at2"/>
<dbReference type="PANTHER" id="PTHR35562:SF2">
    <property type="entry name" value="DNA ENDONUCLEASE SMRA-RELATED"/>
    <property type="match status" value="1"/>
</dbReference>
<name>A0A1W1XU17_9BACT</name>
<dbReference type="SUPFAM" id="SSF160443">
    <property type="entry name" value="SMR domain-like"/>
    <property type="match status" value="1"/>
</dbReference>
<dbReference type="Pfam" id="PF01713">
    <property type="entry name" value="Smr"/>
    <property type="match status" value="1"/>
</dbReference>
<keyword evidence="1" id="KW-1133">Transmembrane helix</keyword>
<gene>
    <name evidence="3" type="ORF">SAMN02746041_02950</name>
</gene>
<proteinExistence type="predicted"/>
<dbReference type="RefSeq" id="WP_084058851.1">
    <property type="nucleotide sequence ID" value="NZ_FWXF01000021.1"/>
</dbReference>
<dbReference type="PANTHER" id="PTHR35562">
    <property type="entry name" value="DNA ENDONUCLEASE SMRA-RELATED"/>
    <property type="match status" value="1"/>
</dbReference>
<evidence type="ECO:0000256" key="1">
    <source>
        <dbReference type="SAM" id="Phobius"/>
    </source>
</evidence>
<sequence length="142" mass="15302">MGDGSYQSIVHLPIDGTLDLHTFRPEEAAELVCGYLEEAAARGLHQVTIIHGKGRGVLRRRVRSLLARHPLVLGFRDADHRSGGWGATVVRLGAGHISATDPGRGERSESEARRPTAREASFWFKFLAGLAAGAALAWLLVG</sequence>
<evidence type="ECO:0000313" key="3">
    <source>
        <dbReference type="EMBL" id="SMC27387.1"/>
    </source>
</evidence>
<dbReference type="InterPro" id="IPR036063">
    <property type="entry name" value="Smr_dom_sf"/>
</dbReference>
<dbReference type="AlphaFoldDB" id="A0A1W1XU17"/>
<evidence type="ECO:0000259" key="2">
    <source>
        <dbReference type="PROSITE" id="PS50828"/>
    </source>
</evidence>
<feature type="transmembrane region" description="Helical" evidence="1">
    <location>
        <begin position="122"/>
        <end position="141"/>
    </location>
</feature>